<proteinExistence type="predicted"/>
<evidence type="ECO:0000313" key="3">
    <source>
        <dbReference type="Proteomes" id="UP001205843"/>
    </source>
</evidence>
<sequence length="145" mass="16040">MRSLSAGLLLLIVFFCPSSNGQESRTAPVVVIAHAGVPVDALPRNTVRAMFAMRQRSWPTGSAVRVFVLPDRDPVHARFVKEQLDVFPHQLQLSWDRVVFSGTGQAPGRADSQIDMLQRVATTPGAIGYVERTFVDDRVRVLNLD</sequence>
<dbReference type="AlphaFoldDB" id="A0AAE3G7K4"/>
<dbReference type="Proteomes" id="UP001205843">
    <property type="component" value="Unassembled WGS sequence"/>
</dbReference>
<reference evidence="2" key="1">
    <citation type="submission" date="2022-03" db="EMBL/GenBank/DDBJ databases">
        <title>Genomic Encyclopedia of Type Strains, Phase III (KMG-III): the genomes of soil and plant-associated and newly described type strains.</title>
        <authorList>
            <person name="Whitman W."/>
        </authorList>
    </citation>
    <scope>NUCLEOTIDE SEQUENCE</scope>
    <source>
        <strain evidence="2">ANL 6-2</strain>
    </source>
</reference>
<name>A0AAE3G7K4_9GAMM</name>
<accession>A0AAE3G7K4</accession>
<organism evidence="2 3">
    <name type="scientific">Natronocella acetinitrilica</name>
    <dbReference type="NCBI Taxonomy" id="414046"/>
    <lineage>
        <taxon>Bacteria</taxon>
        <taxon>Pseudomonadati</taxon>
        <taxon>Pseudomonadota</taxon>
        <taxon>Gammaproteobacteria</taxon>
        <taxon>Chromatiales</taxon>
        <taxon>Ectothiorhodospiraceae</taxon>
        <taxon>Natronocella</taxon>
    </lineage>
</organism>
<protein>
    <recommendedName>
        <fullName evidence="4">PBP domain-containing protein</fullName>
    </recommendedName>
</protein>
<dbReference type="EMBL" id="JALJXV010000012">
    <property type="protein sequence ID" value="MCP1676892.1"/>
    <property type="molecule type" value="Genomic_DNA"/>
</dbReference>
<dbReference type="Gene3D" id="3.40.190.10">
    <property type="entry name" value="Periplasmic binding protein-like II"/>
    <property type="match status" value="1"/>
</dbReference>
<gene>
    <name evidence="2" type="ORF">J2T57_004066</name>
</gene>
<keyword evidence="1" id="KW-0732">Signal</keyword>
<dbReference type="RefSeq" id="WP_253484334.1">
    <property type="nucleotide sequence ID" value="NZ_JALJXV010000012.1"/>
</dbReference>
<evidence type="ECO:0000256" key="1">
    <source>
        <dbReference type="SAM" id="SignalP"/>
    </source>
</evidence>
<comment type="caution">
    <text evidence="2">The sequence shown here is derived from an EMBL/GenBank/DDBJ whole genome shotgun (WGS) entry which is preliminary data.</text>
</comment>
<feature type="chain" id="PRO_5042005961" description="PBP domain-containing protein" evidence="1">
    <location>
        <begin position="22"/>
        <end position="145"/>
    </location>
</feature>
<feature type="signal peptide" evidence="1">
    <location>
        <begin position="1"/>
        <end position="21"/>
    </location>
</feature>
<evidence type="ECO:0000313" key="2">
    <source>
        <dbReference type="EMBL" id="MCP1676892.1"/>
    </source>
</evidence>
<dbReference type="SUPFAM" id="SSF53850">
    <property type="entry name" value="Periplasmic binding protein-like II"/>
    <property type="match status" value="1"/>
</dbReference>
<keyword evidence="3" id="KW-1185">Reference proteome</keyword>
<evidence type="ECO:0008006" key="4">
    <source>
        <dbReference type="Google" id="ProtNLM"/>
    </source>
</evidence>